<dbReference type="InterPro" id="IPR053273">
    <property type="entry name" value="CST_Regulator"/>
</dbReference>
<dbReference type="PANTHER" id="PTHR34659">
    <property type="entry name" value="BNAA05G11610D PROTEIN"/>
    <property type="match status" value="1"/>
</dbReference>
<name>A0A6N2LK68_SALVM</name>
<dbReference type="GO" id="GO:0006950">
    <property type="term" value="P:response to stress"/>
    <property type="evidence" value="ECO:0007669"/>
    <property type="project" value="TreeGrafter"/>
</dbReference>
<dbReference type="PANTHER" id="PTHR34659:SF1">
    <property type="entry name" value="PROTEIN EGT2"/>
    <property type="match status" value="1"/>
</dbReference>
<dbReference type="GO" id="GO:0005776">
    <property type="term" value="C:autophagosome"/>
    <property type="evidence" value="ECO:0007669"/>
    <property type="project" value="TreeGrafter"/>
</dbReference>
<protein>
    <submittedName>
        <fullName evidence="1">Uncharacterized protein</fullName>
    </submittedName>
</protein>
<proteinExistence type="predicted"/>
<dbReference type="GO" id="GO:0061908">
    <property type="term" value="C:phagophore"/>
    <property type="evidence" value="ECO:0007669"/>
    <property type="project" value="TreeGrafter"/>
</dbReference>
<accession>A0A6N2LK68</accession>
<sequence>MDLKSKGMAWAGNIYQKFETMCHEVDNVVNKDTFKFVENQVHSVGENMKKIYSVAVHDLIPPLVDPAKCEASSSSQNISAIVGAYVLNLDLH</sequence>
<reference evidence="1" key="1">
    <citation type="submission" date="2019-03" db="EMBL/GenBank/DDBJ databases">
        <authorList>
            <person name="Mank J."/>
            <person name="Almeida P."/>
        </authorList>
    </citation>
    <scope>NUCLEOTIDE SEQUENCE</scope>
    <source>
        <strain evidence="1">78183</strain>
    </source>
</reference>
<dbReference type="EMBL" id="CAADRP010001570">
    <property type="protein sequence ID" value="VFU41859.1"/>
    <property type="molecule type" value="Genomic_DNA"/>
</dbReference>
<dbReference type="AlphaFoldDB" id="A0A6N2LK68"/>
<gene>
    <name evidence="1" type="ORF">SVIM_LOCUS247848</name>
</gene>
<evidence type="ECO:0000313" key="1">
    <source>
        <dbReference type="EMBL" id="VFU41859.1"/>
    </source>
</evidence>
<organism evidence="1">
    <name type="scientific">Salix viminalis</name>
    <name type="common">Common osier</name>
    <name type="synonym">Basket willow</name>
    <dbReference type="NCBI Taxonomy" id="40686"/>
    <lineage>
        <taxon>Eukaryota</taxon>
        <taxon>Viridiplantae</taxon>
        <taxon>Streptophyta</taxon>
        <taxon>Embryophyta</taxon>
        <taxon>Tracheophyta</taxon>
        <taxon>Spermatophyta</taxon>
        <taxon>Magnoliopsida</taxon>
        <taxon>eudicotyledons</taxon>
        <taxon>Gunneridae</taxon>
        <taxon>Pentapetalae</taxon>
        <taxon>rosids</taxon>
        <taxon>fabids</taxon>
        <taxon>Malpighiales</taxon>
        <taxon>Salicaceae</taxon>
        <taxon>Saliceae</taxon>
        <taxon>Salix</taxon>
    </lineage>
</organism>